<evidence type="ECO:0000259" key="2">
    <source>
        <dbReference type="Pfam" id="PF12146"/>
    </source>
</evidence>
<gene>
    <name evidence="3" type="ORF">E7Z59_14600</name>
</gene>
<feature type="region of interest" description="Disordered" evidence="1">
    <location>
        <begin position="170"/>
        <end position="189"/>
    </location>
</feature>
<dbReference type="EMBL" id="SSMC01000004">
    <property type="protein sequence ID" value="THD65811.1"/>
    <property type="molecule type" value="Genomic_DNA"/>
</dbReference>
<protein>
    <submittedName>
        <fullName evidence="3">Alpha/beta hydrolase</fullName>
    </submittedName>
</protein>
<keyword evidence="3" id="KW-0378">Hydrolase</keyword>
<dbReference type="Proteomes" id="UP000305939">
    <property type="component" value="Unassembled WGS sequence"/>
</dbReference>
<dbReference type="Gene3D" id="3.40.50.1820">
    <property type="entry name" value="alpha/beta hydrolase"/>
    <property type="match status" value="1"/>
</dbReference>
<dbReference type="InterPro" id="IPR022742">
    <property type="entry name" value="Hydrolase_4"/>
</dbReference>
<dbReference type="PANTHER" id="PTHR43265">
    <property type="entry name" value="ESTERASE ESTD"/>
    <property type="match status" value="1"/>
</dbReference>
<dbReference type="AlphaFoldDB" id="A0A4S3LY08"/>
<feature type="domain" description="Serine aminopeptidase S33" evidence="2">
    <location>
        <begin position="242"/>
        <end position="477"/>
    </location>
</feature>
<evidence type="ECO:0000256" key="1">
    <source>
        <dbReference type="SAM" id="MobiDB-lite"/>
    </source>
</evidence>
<dbReference type="InterPro" id="IPR029058">
    <property type="entry name" value="AB_hydrolase_fold"/>
</dbReference>
<dbReference type="SUPFAM" id="SSF53474">
    <property type="entry name" value="alpha/beta-Hydrolases"/>
    <property type="match status" value="1"/>
</dbReference>
<dbReference type="InterPro" id="IPR053145">
    <property type="entry name" value="AB_hydrolase_Est10"/>
</dbReference>
<name>A0A4S3LY08_9FLAO</name>
<comment type="caution">
    <text evidence="3">The sequence shown here is derived from an EMBL/GenBank/DDBJ whole genome shotgun (WGS) entry which is preliminary data.</text>
</comment>
<proteinExistence type="predicted"/>
<dbReference type="Pfam" id="PF12146">
    <property type="entry name" value="Hydrolase_4"/>
    <property type="match status" value="1"/>
</dbReference>
<organism evidence="3 4">
    <name type="scientific">Robertkochia marina</name>
    <dbReference type="NCBI Taxonomy" id="1227945"/>
    <lineage>
        <taxon>Bacteria</taxon>
        <taxon>Pseudomonadati</taxon>
        <taxon>Bacteroidota</taxon>
        <taxon>Flavobacteriia</taxon>
        <taxon>Flavobacteriales</taxon>
        <taxon>Flavobacteriaceae</taxon>
        <taxon>Robertkochia</taxon>
    </lineage>
</organism>
<accession>A0A4S3LY08</accession>
<reference evidence="3 4" key="1">
    <citation type="submission" date="2019-04" db="EMBL/GenBank/DDBJ databases">
        <title>Draft genome sequence of Robertkochia marina CC-AMO-30D.</title>
        <authorList>
            <person name="Hameed A."/>
            <person name="Lin S.-Y."/>
            <person name="Shahina M."/>
            <person name="Lai W.-A."/>
            <person name="Young C.-C."/>
        </authorList>
    </citation>
    <scope>NUCLEOTIDE SEQUENCE [LARGE SCALE GENOMIC DNA]</scope>
    <source>
        <strain evidence="3 4">CC-AMO-30D</strain>
    </source>
</reference>
<evidence type="ECO:0000313" key="3">
    <source>
        <dbReference type="EMBL" id="THD65811.1"/>
    </source>
</evidence>
<dbReference type="GO" id="GO:0052689">
    <property type="term" value="F:carboxylic ester hydrolase activity"/>
    <property type="evidence" value="ECO:0007669"/>
    <property type="project" value="TreeGrafter"/>
</dbReference>
<sequence>MVPQGAQNDSTPLISSLHFYSTFLLHPCIPTSPELTWFHEGVEKYEAEFSYLEVLKYSIMRVYNTIILFVLILFTKLNAQDTAWNGQLDVNGLKLQLIFHIEQDDSTRAYLSVPIQGVNKLPADEVFIASDSVSIRFNALQIHYHGQFTDSTHIKGTFTQSGLSFPLELNKGEGESPLNRPQTPKPPFPYENREVTFRNPEANITLAGTYSIPHGSGPFPAVILVSGSGAQDRDCNILGHKWFEVLADHLLRKGISVLRYDDRGIGASEGNFKEALTTDLSRDALYGFQWLEKQPETDPKRTGIIGHSEGGIVATMVGSQNMAVDFLVLLASPSVTGKEILLTQRYEIEVASGIPENQAVTTREIFEKVYNDMSTSSLSGEALKDFIKERLTIHSDSTITGKQLNILSESLSNAWMKSFLEIDPSDHLKQLQLPVLALYGSKDIQVNAPDNAGRLKKSLSPIQLQNTTIKTLAGHNHLFQPAVSGLPGEYQAIDITISSETLNTISQWIQSY</sequence>
<evidence type="ECO:0000313" key="4">
    <source>
        <dbReference type="Proteomes" id="UP000305939"/>
    </source>
</evidence>
<dbReference type="OrthoDB" id="9809549at2"/>
<keyword evidence="4" id="KW-1185">Reference proteome</keyword>
<dbReference type="PANTHER" id="PTHR43265:SF1">
    <property type="entry name" value="ESTERASE ESTD"/>
    <property type="match status" value="1"/>
</dbReference>